<feature type="chain" id="PRO_5046106189" description="Secreted protein" evidence="1">
    <location>
        <begin position="19"/>
        <end position="151"/>
    </location>
</feature>
<dbReference type="Proteomes" id="UP001479436">
    <property type="component" value="Unassembled WGS sequence"/>
</dbReference>
<name>A0ABR2WPW8_9FUNG</name>
<evidence type="ECO:0000313" key="2">
    <source>
        <dbReference type="EMBL" id="KAK9763549.1"/>
    </source>
</evidence>
<keyword evidence="1" id="KW-0732">Signal</keyword>
<keyword evidence="3" id="KW-1185">Reference proteome</keyword>
<gene>
    <name evidence="2" type="ORF">K7432_009667</name>
</gene>
<proteinExistence type="predicted"/>
<feature type="signal peptide" evidence="1">
    <location>
        <begin position="1"/>
        <end position="18"/>
    </location>
</feature>
<sequence>MRFFLISSLFTLLPWVLSAPLGVKDKCSKVTVFALQHSKNIGRRKGTFSPQEEVSFKWEYKGQDLKYISEVGLFNGQTNEFLHSQYRSHPGKSIQDGEMKFILEVPLCLQRYDSYYLRVYASTKDNTICDFKIPNFKISSSSNENYSKCKL</sequence>
<protein>
    <recommendedName>
        <fullName evidence="4">Secreted protein</fullName>
    </recommendedName>
</protein>
<evidence type="ECO:0000256" key="1">
    <source>
        <dbReference type="SAM" id="SignalP"/>
    </source>
</evidence>
<dbReference type="EMBL" id="JASJQH010000613">
    <property type="protein sequence ID" value="KAK9763549.1"/>
    <property type="molecule type" value="Genomic_DNA"/>
</dbReference>
<evidence type="ECO:0000313" key="3">
    <source>
        <dbReference type="Proteomes" id="UP001479436"/>
    </source>
</evidence>
<evidence type="ECO:0008006" key="4">
    <source>
        <dbReference type="Google" id="ProtNLM"/>
    </source>
</evidence>
<accession>A0ABR2WPW8</accession>
<reference evidence="2 3" key="1">
    <citation type="submission" date="2023-04" db="EMBL/GenBank/DDBJ databases">
        <title>Genome of Basidiobolus ranarum AG-B5.</title>
        <authorList>
            <person name="Stajich J.E."/>
            <person name="Carter-House D."/>
            <person name="Gryganskyi A."/>
        </authorList>
    </citation>
    <scope>NUCLEOTIDE SEQUENCE [LARGE SCALE GENOMIC DNA]</scope>
    <source>
        <strain evidence="2 3">AG-B5</strain>
    </source>
</reference>
<organism evidence="2 3">
    <name type="scientific">Basidiobolus ranarum</name>
    <dbReference type="NCBI Taxonomy" id="34480"/>
    <lineage>
        <taxon>Eukaryota</taxon>
        <taxon>Fungi</taxon>
        <taxon>Fungi incertae sedis</taxon>
        <taxon>Zoopagomycota</taxon>
        <taxon>Entomophthoromycotina</taxon>
        <taxon>Basidiobolomycetes</taxon>
        <taxon>Basidiobolales</taxon>
        <taxon>Basidiobolaceae</taxon>
        <taxon>Basidiobolus</taxon>
    </lineage>
</organism>
<comment type="caution">
    <text evidence="2">The sequence shown here is derived from an EMBL/GenBank/DDBJ whole genome shotgun (WGS) entry which is preliminary data.</text>
</comment>